<dbReference type="AlphaFoldDB" id="A0A3D8M4B3"/>
<reference evidence="2" key="1">
    <citation type="submission" date="2018-08" db="EMBL/GenBank/DDBJ databases">
        <authorList>
            <person name="Zhang J."/>
            <person name="Du Z.-J."/>
        </authorList>
    </citation>
    <scope>NUCLEOTIDE SEQUENCE [LARGE SCALE GENOMIC DNA]</scope>
    <source>
        <strain evidence="2">KCTC 52655</strain>
    </source>
</reference>
<keyword evidence="2" id="KW-1185">Reference proteome</keyword>
<evidence type="ECO:0000313" key="1">
    <source>
        <dbReference type="EMBL" id="RDV24583.1"/>
    </source>
</evidence>
<name>A0A3D8M4B3_9ALTE</name>
<dbReference type="SUPFAM" id="SSF53850">
    <property type="entry name" value="Periplasmic binding protein-like II"/>
    <property type="match status" value="1"/>
</dbReference>
<proteinExistence type="predicted"/>
<gene>
    <name evidence="1" type="ORF">DXV75_12855</name>
</gene>
<dbReference type="Gene3D" id="3.40.190.10">
    <property type="entry name" value="Periplasmic binding protein-like II"/>
    <property type="match status" value="2"/>
</dbReference>
<dbReference type="RefSeq" id="WP_115593829.1">
    <property type="nucleotide sequence ID" value="NZ_QRHA01000009.1"/>
</dbReference>
<dbReference type="Proteomes" id="UP000256561">
    <property type="component" value="Unassembled WGS sequence"/>
</dbReference>
<sequence length="274" mass="31266">MGSAVYAQEAPLDQPEYRFAVNAPGSFPYLFYDSEQKQYRGLVPELFKSLEISDGVKVRFVDSNQVRSEVWLENGQADMLLAHPKWLRTEQSFIYSLPLLAHQTYLYSLTPFSDDFSLSDLNNALICTHDKFIYTGLTELFAQKRLQRVDSSNQQRIASMLLHQRCDYAVMNDYSAIQIFSSKQSVCDKPVYQSPSPTSSVLLYVVLRPDLAALKNRFDRLLKETRLTDEKNKWLEKFSPLPGFPLTPQCSFESTMAPALTEPLASEESNQSSL</sequence>
<protein>
    <submittedName>
        <fullName evidence="1">Uncharacterized protein</fullName>
    </submittedName>
</protein>
<comment type="caution">
    <text evidence="1">The sequence shown here is derived from an EMBL/GenBank/DDBJ whole genome shotgun (WGS) entry which is preliminary data.</text>
</comment>
<accession>A0A3D8M4B3</accession>
<evidence type="ECO:0000313" key="2">
    <source>
        <dbReference type="Proteomes" id="UP000256561"/>
    </source>
</evidence>
<dbReference type="OrthoDB" id="8771774at2"/>
<organism evidence="1 2">
    <name type="scientific">Alteromonas aestuariivivens</name>
    <dbReference type="NCBI Taxonomy" id="1938339"/>
    <lineage>
        <taxon>Bacteria</taxon>
        <taxon>Pseudomonadati</taxon>
        <taxon>Pseudomonadota</taxon>
        <taxon>Gammaproteobacteria</taxon>
        <taxon>Alteromonadales</taxon>
        <taxon>Alteromonadaceae</taxon>
        <taxon>Alteromonas/Salinimonas group</taxon>
        <taxon>Alteromonas</taxon>
    </lineage>
</organism>
<dbReference type="EMBL" id="QRHA01000009">
    <property type="protein sequence ID" value="RDV24583.1"/>
    <property type="molecule type" value="Genomic_DNA"/>
</dbReference>